<dbReference type="Gene3D" id="1.10.760.10">
    <property type="entry name" value="Cytochrome c-like domain"/>
    <property type="match status" value="1"/>
</dbReference>
<name>A0A9X3TXP5_9PROT</name>
<dbReference type="InterPro" id="IPR018391">
    <property type="entry name" value="PQQ_b-propeller_rpt"/>
</dbReference>
<gene>
    <name evidence="16" type="ORF">NYP16_06800</name>
</gene>
<feature type="binding site" evidence="12">
    <location>
        <position position="332"/>
    </location>
    <ligand>
        <name>Ca(2+)</name>
        <dbReference type="ChEBI" id="CHEBI:29108"/>
    </ligand>
</feature>
<feature type="binding site" evidence="12">
    <location>
        <position position="285"/>
    </location>
    <ligand>
        <name>Ca(2+)</name>
        <dbReference type="ChEBI" id="CHEBI:29108"/>
    </ligand>
</feature>
<dbReference type="InterPro" id="IPR036909">
    <property type="entry name" value="Cyt_c-like_dom_sf"/>
</dbReference>
<reference evidence="16" key="2">
    <citation type="journal article" date="2023" name="Syst. Appl. Microbiol.">
        <title>Govania unica gen. nov., sp. nov., a rare biosphere bacterium that represents a novel family in the class Alphaproteobacteria.</title>
        <authorList>
            <person name="Vandamme P."/>
            <person name="Peeters C."/>
            <person name="Hettiarachchi A."/>
            <person name="Cnockaert M."/>
            <person name="Carlier A."/>
        </authorList>
    </citation>
    <scope>NUCLEOTIDE SEQUENCE</scope>
    <source>
        <strain evidence="16">LMG 31809</strain>
    </source>
</reference>
<dbReference type="GO" id="GO:0005509">
    <property type="term" value="F:calcium ion binding"/>
    <property type="evidence" value="ECO:0007669"/>
    <property type="project" value="InterPro"/>
</dbReference>
<dbReference type="Pfam" id="PF13442">
    <property type="entry name" value="Cytochrome_CBB3"/>
    <property type="match status" value="1"/>
</dbReference>
<evidence type="ECO:0000256" key="13">
    <source>
        <dbReference type="PIRSR" id="PIRSR617512-4"/>
    </source>
</evidence>
<keyword evidence="2 11" id="KW-0349">Heme</keyword>
<evidence type="ECO:0000259" key="15">
    <source>
        <dbReference type="PROSITE" id="PS51007"/>
    </source>
</evidence>
<dbReference type="InterPro" id="IPR001479">
    <property type="entry name" value="Quinoprotein_DH_CS"/>
</dbReference>
<dbReference type="PANTHER" id="PTHR32303">
    <property type="entry name" value="QUINOPROTEIN ALCOHOL DEHYDROGENASE (CYTOCHROME C)"/>
    <property type="match status" value="1"/>
</dbReference>
<evidence type="ECO:0000313" key="17">
    <source>
        <dbReference type="Proteomes" id="UP001141619"/>
    </source>
</evidence>
<feature type="chain" id="PRO_5040814012" evidence="14">
    <location>
        <begin position="25"/>
        <end position="719"/>
    </location>
</feature>
<comment type="cofactor">
    <cofactor evidence="11">
        <name>heme c</name>
        <dbReference type="ChEBI" id="CHEBI:61717"/>
    </cofactor>
    <text evidence="11">Binds 1 heme c group per subunit.</text>
</comment>
<dbReference type="InterPro" id="IPR002372">
    <property type="entry name" value="PQQ_rpt_dom"/>
</dbReference>
<keyword evidence="4 14" id="KW-0732">Signal</keyword>
<dbReference type="Gene3D" id="2.140.10.10">
    <property type="entry name" value="Quinoprotein alcohol dehydrogenase-like superfamily"/>
    <property type="match status" value="1"/>
</dbReference>
<dbReference type="Proteomes" id="UP001141619">
    <property type="component" value="Unassembled WGS sequence"/>
</dbReference>
<keyword evidence="8 12" id="KW-0408">Iron</keyword>
<dbReference type="EMBL" id="JANWOI010000002">
    <property type="protein sequence ID" value="MDA5193663.1"/>
    <property type="molecule type" value="Genomic_DNA"/>
</dbReference>
<feature type="binding site" evidence="11">
    <location>
        <position position="190"/>
    </location>
    <ligand>
        <name>pyrroloquinoline quinone</name>
        <dbReference type="ChEBI" id="CHEBI:58442"/>
    </ligand>
</feature>
<comment type="cofactor">
    <cofactor evidence="11">
        <name>pyrroloquinoline quinone</name>
        <dbReference type="ChEBI" id="CHEBI:58442"/>
    </cofactor>
    <text evidence="11">Binds 1 PQQ group per subunit.</text>
</comment>
<keyword evidence="5 12" id="KW-0106">Calcium</keyword>
<dbReference type="GO" id="GO:0016020">
    <property type="term" value="C:membrane"/>
    <property type="evidence" value="ECO:0007669"/>
    <property type="project" value="InterPro"/>
</dbReference>
<protein>
    <submittedName>
        <fullName evidence="16">PQQ-dependent dehydrogenase, methanol/ethanol family</fullName>
    </submittedName>
</protein>
<feature type="binding site" evidence="11">
    <location>
        <begin position="206"/>
        <end position="207"/>
    </location>
    <ligand>
        <name>pyrroloquinoline quinone</name>
        <dbReference type="ChEBI" id="CHEBI:58442"/>
    </ligand>
</feature>
<keyword evidence="7" id="KW-0560">Oxidoreductase</keyword>
<feature type="binding site" description="covalent" evidence="11">
    <location>
        <position position="637"/>
    </location>
    <ligand>
        <name>heme c</name>
        <dbReference type="ChEBI" id="CHEBI:61717"/>
    </ligand>
</feature>
<feature type="binding site" description="axial binding residue" evidence="12">
    <location>
        <position position="678"/>
    </location>
    <ligand>
        <name>heme c</name>
        <dbReference type="ChEBI" id="CHEBI:61717"/>
    </ligand>
    <ligandPart>
        <name>Fe</name>
        <dbReference type="ChEBI" id="CHEBI:18248"/>
    </ligandPart>
</feature>
<sequence length="719" mass="78888">MPLSRSIFTTVIALALSLSAVAGAVEKTAGQVDAARVKTAAKDGANWLLYGRTSDEKRYSPLQTINRNTVGKLGLAWEFDDFVTRGRTTRGEQGTPIVVDGVMYFSSSWNAVYALDAKTGKTLWTYDPEIDGSWARVTCCGVTNRGVAVWKGKVYIGTLDGYLVAVDARTGKQVWRVDTFTDRSRNYAITGAPRVAGNNIVIGNGGAEMGVRGYVTAYDAETGKQSWRFYTVPGDPAKGDEHPELTTARKTWGANSRWDLGGGGTVWDSMTYDPALNLLYIGTGNGSPHPIWNRDPGHPKNDNLYLSSIVAVDATTGRMKWYYQTTPGDSWDYTATQNMILADLDIKGTRHKVIMQAPKNGFFYVLDRETGKLLSAEKFTTVTWADRIDMTTGRPVMTEQADYGQAAKVIWPSQAGGHNWQPMAYSDDTKLVYIPVLEAPMKFMRAVQPDYIRGTIVQGVDAQFPPYEADDKAQKGQPKPVFRSLLKAWDPVTQKLVWQSEEMSYWNGGVLTTGGGLVFQGRNDGSFVVYDAKTGKVLKTIKTGTGILAAPMTYQIDGEQYVAVMAGFGGALTVSYPPGSAAWDYENQSRLLVFKLGGTEVALPPKRVDSELEPLPENYVVKQDRVQRGLELYSTNCLRCHGFQGNVGGYPNLWNMPADVHASFKDIVLGGALSAAGMASFSDVLSEDDVEAIQDFLVEDAKKLRAVTKEGGKKEFRFH</sequence>
<dbReference type="RefSeq" id="WP_274943362.1">
    <property type="nucleotide sequence ID" value="NZ_JANWOI010000002.1"/>
</dbReference>
<evidence type="ECO:0000256" key="2">
    <source>
        <dbReference type="ARBA" id="ARBA00022617"/>
    </source>
</evidence>
<comment type="similarity">
    <text evidence="1">Belongs to the bacterial PQQ dehydrogenase family.</text>
</comment>
<keyword evidence="17" id="KW-1185">Reference proteome</keyword>
<evidence type="ECO:0000256" key="11">
    <source>
        <dbReference type="PIRSR" id="PIRSR617512-2"/>
    </source>
</evidence>
<keyword evidence="3 12" id="KW-0479">Metal-binding</keyword>
<dbReference type="InterPro" id="IPR011047">
    <property type="entry name" value="Quinoprotein_ADH-like_sf"/>
</dbReference>
<evidence type="ECO:0000313" key="16">
    <source>
        <dbReference type="EMBL" id="MDA5193663.1"/>
    </source>
</evidence>
<feature type="binding site" description="covalent" evidence="11">
    <location>
        <position position="640"/>
    </location>
    <ligand>
        <name>heme c</name>
        <dbReference type="ChEBI" id="CHEBI:61717"/>
    </ligand>
</feature>
<dbReference type="SMART" id="SM00564">
    <property type="entry name" value="PQQ"/>
    <property type="match status" value="5"/>
</dbReference>
<feature type="binding site" description="axial binding residue" evidence="12">
    <location>
        <position position="641"/>
    </location>
    <ligand>
        <name>heme c</name>
        <dbReference type="ChEBI" id="CHEBI:61717"/>
    </ligand>
    <ligandPart>
        <name>Fe</name>
        <dbReference type="ChEBI" id="CHEBI:18248"/>
    </ligandPart>
</feature>
<reference evidence="16" key="1">
    <citation type="submission" date="2022-08" db="EMBL/GenBank/DDBJ databases">
        <authorList>
            <person name="Vandamme P."/>
            <person name="Hettiarachchi A."/>
            <person name="Peeters C."/>
            <person name="Cnockaert M."/>
            <person name="Carlier A."/>
        </authorList>
    </citation>
    <scope>NUCLEOTIDE SEQUENCE</scope>
    <source>
        <strain evidence="16">LMG 31809</strain>
    </source>
</reference>
<evidence type="ECO:0000256" key="1">
    <source>
        <dbReference type="ARBA" id="ARBA00008156"/>
    </source>
</evidence>
<feature type="disulfide bond" evidence="13">
    <location>
        <begin position="139"/>
        <end position="140"/>
    </location>
</feature>
<feature type="domain" description="Cytochrome c" evidence="15">
    <location>
        <begin position="624"/>
        <end position="701"/>
    </location>
</feature>
<keyword evidence="9 13" id="KW-1015">Disulfide bond</keyword>
<dbReference type="CDD" id="cd10279">
    <property type="entry name" value="PQQ_ADH_II"/>
    <property type="match status" value="1"/>
</dbReference>
<evidence type="ECO:0000256" key="6">
    <source>
        <dbReference type="ARBA" id="ARBA00022891"/>
    </source>
</evidence>
<feature type="binding site" evidence="11">
    <location>
        <begin position="419"/>
        <end position="420"/>
    </location>
    <ligand>
        <name>pyrroloquinoline quinone</name>
        <dbReference type="ChEBI" id="CHEBI:58442"/>
    </ligand>
</feature>
<evidence type="ECO:0000256" key="9">
    <source>
        <dbReference type="ARBA" id="ARBA00023157"/>
    </source>
</evidence>
<dbReference type="InterPro" id="IPR009056">
    <property type="entry name" value="Cyt_c-like_dom"/>
</dbReference>
<evidence type="ECO:0000256" key="4">
    <source>
        <dbReference type="ARBA" id="ARBA00022729"/>
    </source>
</evidence>
<evidence type="ECO:0000256" key="8">
    <source>
        <dbReference type="ARBA" id="ARBA00023004"/>
    </source>
</evidence>
<dbReference type="Pfam" id="PF01011">
    <property type="entry name" value="PQQ"/>
    <property type="match status" value="2"/>
</dbReference>
<dbReference type="SUPFAM" id="SSF46626">
    <property type="entry name" value="Cytochrome c"/>
    <property type="match status" value="1"/>
</dbReference>
<evidence type="ECO:0000256" key="12">
    <source>
        <dbReference type="PIRSR" id="PIRSR617512-3"/>
    </source>
</evidence>
<organism evidence="16 17">
    <name type="scientific">Govanella unica</name>
    <dbReference type="NCBI Taxonomy" id="2975056"/>
    <lineage>
        <taxon>Bacteria</taxon>
        <taxon>Pseudomonadati</taxon>
        <taxon>Pseudomonadota</taxon>
        <taxon>Alphaproteobacteria</taxon>
        <taxon>Emcibacterales</taxon>
        <taxon>Govanellaceae</taxon>
        <taxon>Govanella</taxon>
    </lineage>
</organism>
<feature type="binding site" evidence="11">
    <location>
        <position position="145"/>
    </location>
    <ligand>
        <name>pyrroloquinoline quinone</name>
        <dbReference type="ChEBI" id="CHEBI:58442"/>
    </ligand>
</feature>
<evidence type="ECO:0000256" key="5">
    <source>
        <dbReference type="ARBA" id="ARBA00022837"/>
    </source>
</evidence>
<keyword evidence="6 11" id="KW-0634">PQQ</keyword>
<dbReference type="GO" id="GO:0030288">
    <property type="term" value="C:outer membrane-bounded periplasmic space"/>
    <property type="evidence" value="ECO:0007669"/>
    <property type="project" value="InterPro"/>
</dbReference>
<evidence type="ECO:0000256" key="10">
    <source>
        <dbReference type="PIRSR" id="PIRSR617512-1"/>
    </source>
</evidence>
<feature type="binding site" evidence="11">
    <location>
        <position position="359"/>
    </location>
    <ligand>
        <name>pyrroloquinoline quinone</name>
        <dbReference type="ChEBI" id="CHEBI:58442"/>
    </ligand>
</feature>
<dbReference type="NCBIfam" id="TIGR03075">
    <property type="entry name" value="PQQ_enz_alc_DH"/>
    <property type="match status" value="1"/>
</dbReference>
<evidence type="ECO:0000256" key="3">
    <source>
        <dbReference type="ARBA" id="ARBA00022723"/>
    </source>
</evidence>
<feature type="binding site" evidence="12">
    <location>
        <position position="208"/>
    </location>
    <ligand>
        <name>Ca(2+)</name>
        <dbReference type="ChEBI" id="CHEBI:29108"/>
    </ligand>
</feature>
<dbReference type="InterPro" id="IPR017512">
    <property type="entry name" value="PQQ_MeOH/EtOH_DH"/>
</dbReference>
<feature type="signal peptide" evidence="14">
    <location>
        <begin position="1"/>
        <end position="24"/>
    </location>
</feature>
<dbReference type="PROSITE" id="PS00364">
    <property type="entry name" value="BACTERIAL_PQQ_2"/>
    <property type="match status" value="1"/>
</dbReference>
<feature type="binding site" evidence="11">
    <location>
        <position position="265"/>
    </location>
    <ligand>
        <name>pyrroloquinoline quinone</name>
        <dbReference type="ChEBI" id="CHEBI:58442"/>
    </ligand>
</feature>
<feature type="active site" description="Proton acceptor" evidence="10">
    <location>
        <position position="332"/>
    </location>
</feature>
<dbReference type="SUPFAM" id="SSF50998">
    <property type="entry name" value="Quinoprotein alcohol dehydrogenase-like"/>
    <property type="match status" value="1"/>
</dbReference>
<accession>A0A9X3TXP5</accession>
<comment type="caution">
    <text evidence="16">The sequence shown here is derived from an EMBL/GenBank/DDBJ whole genome shotgun (WGS) entry which is preliminary data.</text>
</comment>
<dbReference type="PROSITE" id="PS51007">
    <property type="entry name" value="CYTC"/>
    <property type="match status" value="1"/>
</dbReference>
<dbReference type="GO" id="GO:0020037">
    <property type="term" value="F:heme binding"/>
    <property type="evidence" value="ECO:0007669"/>
    <property type="project" value="InterPro"/>
</dbReference>
<evidence type="ECO:0000256" key="7">
    <source>
        <dbReference type="ARBA" id="ARBA00023002"/>
    </source>
</evidence>
<proteinExistence type="inferred from homology"/>
<comment type="cofactor">
    <cofactor evidence="12">
        <name>Ca(2+)</name>
        <dbReference type="ChEBI" id="CHEBI:29108"/>
    </cofactor>
    <text evidence="12">Binds 1 Ca(2+) ion per subunit.</text>
</comment>
<dbReference type="AlphaFoldDB" id="A0A9X3TXP5"/>
<dbReference type="GO" id="GO:0016614">
    <property type="term" value="F:oxidoreductase activity, acting on CH-OH group of donors"/>
    <property type="evidence" value="ECO:0007669"/>
    <property type="project" value="InterPro"/>
</dbReference>
<dbReference type="GO" id="GO:0009055">
    <property type="term" value="F:electron transfer activity"/>
    <property type="evidence" value="ECO:0007669"/>
    <property type="project" value="InterPro"/>
</dbReference>
<evidence type="ECO:0000256" key="14">
    <source>
        <dbReference type="SAM" id="SignalP"/>
    </source>
</evidence>